<name>A0A2A2AIG1_9BURK</name>
<feature type="region of interest" description="Disordered" evidence="1">
    <location>
        <begin position="193"/>
        <end position="218"/>
    </location>
</feature>
<protein>
    <recommendedName>
        <fullName evidence="4">DUF2889 domain-containing protein</fullName>
    </recommendedName>
</protein>
<dbReference type="Pfam" id="PF11136">
    <property type="entry name" value="DUF2889"/>
    <property type="match status" value="1"/>
</dbReference>
<dbReference type="InterPro" id="IPR021312">
    <property type="entry name" value="DUF2889"/>
</dbReference>
<evidence type="ECO:0000313" key="2">
    <source>
        <dbReference type="EMBL" id="PAT37533.1"/>
    </source>
</evidence>
<organism evidence="2 3">
    <name type="scientific">Vandammella animalimorsus</name>
    <dbReference type="NCBI Taxonomy" id="2029117"/>
    <lineage>
        <taxon>Bacteria</taxon>
        <taxon>Pseudomonadati</taxon>
        <taxon>Pseudomonadota</taxon>
        <taxon>Betaproteobacteria</taxon>
        <taxon>Burkholderiales</taxon>
        <taxon>Comamonadaceae</taxon>
        <taxon>Vandammella</taxon>
    </lineage>
</organism>
<evidence type="ECO:0000313" key="3">
    <source>
        <dbReference type="Proteomes" id="UP000218644"/>
    </source>
</evidence>
<dbReference type="EMBL" id="NSJD01000037">
    <property type="protein sequence ID" value="PAT37533.1"/>
    <property type="molecule type" value="Genomic_DNA"/>
</dbReference>
<sequence>MTLPPPAPRRLAHTRQTTFHGYQRDDGLWDIEAEMVDTKPFEFALADGSGLPPGQALHRMQIRLTIDQHLVVRDIATRMANFPHGSCHEADQHMRKMIGSTMAKGWRKSIDAHLGGVQGCTHMRELLYNMATAAYQTLAPMALAHFHGLPPDANRPPPPHLGGCMTWDFNGQAVAQLYPVYFQWPARMANAASSAAHGAQPQGNAPAQPPDAADLDVS</sequence>
<gene>
    <name evidence="2" type="ORF">CK623_13605</name>
</gene>
<evidence type="ECO:0008006" key="4">
    <source>
        <dbReference type="Google" id="ProtNLM"/>
    </source>
</evidence>
<reference evidence="2 3" key="1">
    <citation type="submission" date="2017-08" db="EMBL/GenBank/DDBJ databases">
        <title>WGS of Clinical strains of the CDC Group NO-1 linked to zoonotic infections in humans.</title>
        <authorList>
            <person name="Bernier A.-M."/>
            <person name="Bernard K."/>
        </authorList>
    </citation>
    <scope>NUCLEOTIDE SEQUENCE [LARGE SCALE GENOMIC DNA]</scope>
    <source>
        <strain evidence="2 3">NML79-0751</strain>
    </source>
</reference>
<dbReference type="Proteomes" id="UP000218644">
    <property type="component" value="Unassembled WGS sequence"/>
</dbReference>
<feature type="compositionally biased region" description="Low complexity" evidence="1">
    <location>
        <begin position="193"/>
        <end position="212"/>
    </location>
</feature>
<dbReference type="RefSeq" id="WP_095557893.1">
    <property type="nucleotide sequence ID" value="NZ_NSJD01000037.1"/>
</dbReference>
<comment type="caution">
    <text evidence="2">The sequence shown here is derived from an EMBL/GenBank/DDBJ whole genome shotgun (WGS) entry which is preliminary data.</text>
</comment>
<proteinExistence type="predicted"/>
<evidence type="ECO:0000256" key="1">
    <source>
        <dbReference type="SAM" id="MobiDB-lite"/>
    </source>
</evidence>
<dbReference type="AlphaFoldDB" id="A0A2A2AIG1"/>
<accession>A0A2A2AIG1</accession>